<protein>
    <submittedName>
        <fullName evidence="2">Uncharacterized protein</fullName>
    </submittedName>
</protein>
<dbReference type="AlphaFoldDB" id="A0A507QFY8"/>
<evidence type="ECO:0000313" key="2">
    <source>
        <dbReference type="EMBL" id="TQB67459.1"/>
    </source>
</evidence>
<dbReference type="EMBL" id="VIFY01000414">
    <property type="protein sequence ID" value="TQB67459.1"/>
    <property type="molecule type" value="Genomic_DNA"/>
</dbReference>
<feature type="compositionally biased region" description="Polar residues" evidence="1">
    <location>
        <begin position="42"/>
        <end position="55"/>
    </location>
</feature>
<comment type="caution">
    <text evidence="2">The sequence shown here is derived from an EMBL/GenBank/DDBJ whole genome shotgun (WGS) entry which is preliminary data.</text>
</comment>
<gene>
    <name evidence="2" type="ORF">MPDQ_005710</name>
</gene>
<evidence type="ECO:0000256" key="1">
    <source>
        <dbReference type="SAM" id="MobiDB-lite"/>
    </source>
</evidence>
<sequence>MSAPQKQTIERQAVETDTSQTQVAKQEAPRGHHSAGIIGGSECSTKNQSHGNPNFTKGAHIDDADWDIVSSAEEDGKAKNQPCGGYSGHFNIDVGWGKWKHRLYESNWNFGHHHDNPEDKR</sequence>
<evidence type="ECO:0000313" key="3">
    <source>
        <dbReference type="Proteomes" id="UP000319663"/>
    </source>
</evidence>
<reference evidence="2 3" key="1">
    <citation type="submission" date="2019-06" db="EMBL/GenBank/DDBJ databases">
        <title>Wine fermentation using esterase from Monascus purpureus.</title>
        <authorList>
            <person name="Geng C."/>
            <person name="Zhang Y."/>
        </authorList>
    </citation>
    <scope>NUCLEOTIDE SEQUENCE [LARGE SCALE GENOMIC DNA]</scope>
    <source>
        <strain evidence="2">HQ1</strain>
    </source>
</reference>
<proteinExistence type="predicted"/>
<keyword evidence="3" id="KW-1185">Reference proteome</keyword>
<accession>A0A507QFY8</accession>
<feature type="compositionally biased region" description="Polar residues" evidence="1">
    <location>
        <begin position="15"/>
        <end position="24"/>
    </location>
</feature>
<organism evidence="2 3">
    <name type="scientific">Monascus purpureus</name>
    <name type="common">Red mold</name>
    <name type="synonym">Monascus anka</name>
    <dbReference type="NCBI Taxonomy" id="5098"/>
    <lineage>
        <taxon>Eukaryota</taxon>
        <taxon>Fungi</taxon>
        <taxon>Dikarya</taxon>
        <taxon>Ascomycota</taxon>
        <taxon>Pezizomycotina</taxon>
        <taxon>Eurotiomycetes</taxon>
        <taxon>Eurotiomycetidae</taxon>
        <taxon>Eurotiales</taxon>
        <taxon>Aspergillaceae</taxon>
        <taxon>Monascus</taxon>
    </lineage>
</organism>
<name>A0A507QFY8_MONPU</name>
<dbReference type="Proteomes" id="UP000319663">
    <property type="component" value="Unassembled WGS sequence"/>
</dbReference>
<dbReference type="OrthoDB" id="4778343at2759"/>
<feature type="region of interest" description="Disordered" evidence="1">
    <location>
        <begin position="1"/>
        <end position="59"/>
    </location>
</feature>